<dbReference type="Proteomes" id="UP000321798">
    <property type="component" value="Unassembled WGS sequence"/>
</dbReference>
<protein>
    <recommendedName>
        <fullName evidence="1">DUF4333 domain-containing protein</fullName>
    </recommendedName>
</protein>
<sequence>MRHTLPTLTIALTLVVAGCAVHVDTKFVPTDELEKKADELLLQQVGSTPDSIDCPDPLPVRVDAEVRCVLTDGDQRIGLTVSVTELGEDDHHTLYVKVDDEPLPAGS</sequence>
<dbReference type="RefSeq" id="WP_179561672.1">
    <property type="nucleotide sequence ID" value="NZ_BAABBJ010000003.1"/>
</dbReference>
<dbReference type="PROSITE" id="PS51257">
    <property type="entry name" value="PROKAR_LIPOPROTEIN"/>
    <property type="match status" value="1"/>
</dbReference>
<evidence type="ECO:0000313" key="3">
    <source>
        <dbReference type="Proteomes" id="UP000321798"/>
    </source>
</evidence>
<accession>A0A512PD51</accession>
<comment type="caution">
    <text evidence="2">The sequence shown here is derived from an EMBL/GenBank/DDBJ whole genome shotgun (WGS) entry which is preliminary data.</text>
</comment>
<gene>
    <name evidence="2" type="ORF">CSO01_17770</name>
</gene>
<dbReference type="AlphaFoldDB" id="A0A512PD51"/>
<keyword evidence="3" id="KW-1185">Reference proteome</keyword>
<name>A0A512PD51_9CELL</name>
<organism evidence="2 3">
    <name type="scientific">Cellulomonas soli</name>
    <dbReference type="NCBI Taxonomy" id="931535"/>
    <lineage>
        <taxon>Bacteria</taxon>
        <taxon>Bacillati</taxon>
        <taxon>Actinomycetota</taxon>
        <taxon>Actinomycetes</taxon>
        <taxon>Micrococcales</taxon>
        <taxon>Cellulomonadaceae</taxon>
        <taxon>Cellulomonas</taxon>
    </lineage>
</organism>
<evidence type="ECO:0000313" key="2">
    <source>
        <dbReference type="EMBL" id="GEP69062.1"/>
    </source>
</evidence>
<dbReference type="Pfam" id="PF14230">
    <property type="entry name" value="DUF4333"/>
    <property type="match status" value="1"/>
</dbReference>
<feature type="domain" description="DUF4333" evidence="1">
    <location>
        <begin position="15"/>
        <end position="85"/>
    </location>
</feature>
<dbReference type="InterPro" id="IPR025637">
    <property type="entry name" value="DUF4333"/>
</dbReference>
<reference evidence="2 3" key="1">
    <citation type="submission" date="2019-07" db="EMBL/GenBank/DDBJ databases">
        <title>Whole genome shotgun sequence of Cellulomonas soli NBRC 109434.</title>
        <authorList>
            <person name="Hosoyama A."/>
            <person name="Uohara A."/>
            <person name="Ohji S."/>
            <person name="Ichikawa N."/>
        </authorList>
    </citation>
    <scope>NUCLEOTIDE SEQUENCE [LARGE SCALE GENOMIC DNA]</scope>
    <source>
        <strain evidence="2 3">NBRC 109434</strain>
    </source>
</reference>
<evidence type="ECO:0000259" key="1">
    <source>
        <dbReference type="Pfam" id="PF14230"/>
    </source>
</evidence>
<proteinExistence type="predicted"/>
<dbReference type="EMBL" id="BKAL01000005">
    <property type="protein sequence ID" value="GEP69062.1"/>
    <property type="molecule type" value="Genomic_DNA"/>
</dbReference>